<comment type="caution">
    <text evidence="2">The sequence shown here is derived from an EMBL/GenBank/DDBJ whole genome shotgun (WGS) entry which is preliminary data.</text>
</comment>
<evidence type="ECO:0000256" key="1">
    <source>
        <dbReference type="SAM" id="Phobius"/>
    </source>
</evidence>
<proteinExistence type="predicted"/>
<feature type="transmembrane region" description="Helical" evidence="1">
    <location>
        <begin position="163"/>
        <end position="183"/>
    </location>
</feature>
<organism evidence="2 3">
    <name type="scientific">Novosphingobium organovorum</name>
    <dbReference type="NCBI Taxonomy" id="2930092"/>
    <lineage>
        <taxon>Bacteria</taxon>
        <taxon>Pseudomonadati</taxon>
        <taxon>Pseudomonadota</taxon>
        <taxon>Alphaproteobacteria</taxon>
        <taxon>Sphingomonadales</taxon>
        <taxon>Sphingomonadaceae</taxon>
        <taxon>Novosphingobium</taxon>
    </lineage>
</organism>
<keyword evidence="1" id="KW-0472">Membrane</keyword>
<dbReference type="Proteomes" id="UP001162881">
    <property type="component" value="Unassembled WGS sequence"/>
</dbReference>
<accession>A0ABT0BE65</accession>
<keyword evidence="1" id="KW-0812">Transmembrane</keyword>
<dbReference type="EMBL" id="JALHLF010000041">
    <property type="protein sequence ID" value="MCJ2183332.1"/>
    <property type="molecule type" value="Genomic_DNA"/>
</dbReference>
<feature type="transmembrane region" description="Helical" evidence="1">
    <location>
        <begin position="138"/>
        <end position="157"/>
    </location>
</feature>
<feature type="transmembrane region" description="Helical" evidence="1">
    <location>
        <begin position="195"/>
        <end position="214"/>
    </location>
</feature>
<keyword evidence="1" id="KW-1133">Transmembrane helix</keyword>
<dbReference type="Gene3D" id="3.30.530.20">
    <property type="match status" value="1"/>
</dbReference>
<keyword evidence="3" id="KW-1185">Reference proteome</keyword>
<evidence type="ECO:0000313" key="2">
    <source>
        <dbReference type="EMBL" id="MCJ2183332.1"/>
    </source>
</evidence>
<gene>
    <name evidence="2" type="ORF">MTR62_11615</name>
</gene>
<dbReference type="Pfam" id="PF10604">
    <property type="entry name" value="Polyketide_cyc2"/>
    <property type="match status" value="1"/>
</dbReference>
<feature type="transmembrane region" description="Helical" evidence="1">
    <location>
        <begin position="65"/>
        <end position="86"/>
    </location>
</feature>
<evidence type="ECO:0000313" key="3">
    <source>
        <dbReference type="Proteomes" id="UP001162881"/>
    </source>
</evidence>
<feature type="transmembrane region" description="Helical" evidence="1">
    <location>
        <begin position="98"/>
        <end position="117"/>
    </location>
</feature>
<dbReference type="InterPro" id="IPR023393">
    <property type="entry name" value="START-like_dom_sf"/>
</dbReference>
<name>A0ABT0BE65_9SPHN</name>
<feature type="transmembrane region" description="Helical" evidence="1">
    <location>
        <begin position="220"/>
        <end position="244"/>
    </location>
</feature>
<reference evidence="2" key="1">
    <citation type="submission" date="2022-03" db="EMBL/GenBank/DDBJ databases">
        <title>Identification of a novel bacterium isolated from mangrove sediments.</title>
        <authorList>
            <person name="Pan X."/>
        </authorList>
    </citation>
    <scope>NUCLEOTIDE SEQUENCE</scope>
    <source>
        <strain evidence="2">B1949</strain>
    </source>
</reference>
<dbReference type="RefSeq" id="WP_244021035.1">
    <property type="nucleotide sequence ID" value="NZ_JALHLF010000041.1"/>
</dbReference>
<sequence length="443" mass="47109">MRKLLSFAGQVSPLVYVLAAPVLLLSQNLMVALCYRWRGAPLQADAGFWLLPLRRLAQMPGVTAMEAATVFAVGVVVAWALAALSFRRANWSGRGHRLSLFAIFPVIQIIVVTILCAMPRQSEGSEEQHGDAVDRAQILQGVLTGVAIIVVAVLISALTLGAYGWGLFVATPFAVGMATGYIVNRRVPQTGARTLGHVLVAGALGGLALLMFALEGFMCIVLVAPLGLATAAIGGVFGRAIALFGHDGNRPLMSVAVLPALFALEASMPPAVPIDTVESIDIAASPAAVWRAITSEAPIGLSPGLPGLAGLAYPVRSSLKGQGVGATRLGVFSTGTAVERVTEWKPGRVLAFTVLSQPPAMEEMSPYRHLNTPHLRGYVVTGDTRYLLSPLRSGDTRLTLQSQTVLRIDPIAYWEPIARLAFHLNVRRVLNSAKMQAEGERFE</sequence>
<dbReference type="SUPFAM" id="SSF55961">
    <property type="entry name" value="Bet v1-like"/>
    <property type="match status" value="1"/>
</dbReference>
<dbReference type="InterPro" id="IPR019587">
    <property type="entry name" value="Polyketide_cyclase/dehydratase"/>
</dbReference>
<protein>
    <submittedName>
        <fullName evidence="2">SRPBCC family protein</fullName>
    </submittedName>
</protein>